<feature type="domain" description="Thioesterase" evidence="3">
    <location>
        <begin position="55"/>
        <end position="135"/>
    </location>
</feature>
<dbReference type="Gene3D" id="3.10.129.10">
    <property type="entry name" value="Hotdog Thioesterase"/>
    <property type="match status" value="1"/>
</dbReference>
<dbReference type="AlphaFoldDB" id="A0A830HKQ7"/>
<keyword evidence="2" id="KW-0378">Hydrolase</keyword>
<evidence type="ECO:0000313" key="4">
    <source>
        <dbReference type="EMBL" id="GHP07966.1"/>
    </source>
</evidence>
<keyword evidence="5" id="KW-1185">Reference proteome</keyword>
<dbReference type="PANTHER" id="PTHR31793">
    <property type="entry name" value="4-HYDROXYBENZOYL-COA THIOESTERASE FAMILY MEMBER"/>
    <property type="match status" value="1"/>
</dbReference>
<accession>A0A830HKQ7</accession>
<evidence type="ECO:0000259" key="3">
    <source>
        <dbReference type="Pfam" id="PF03061"/>
    </source>
</evidence>
<comment type="caution">
    <text evidence="4">The sequence shown here is derived from an EMBL/GenBank/DDBJ whole genome shotgun (WGS) entry which is preliminary data.</text>
</comment>
<gene>
    <name evidence="4" type="ORF">PPROV_000670800</name>
</gene>
<dbReference type="Proteomes" id="UP000660262">
    <property type="component" value="Unassembled WGS sequence"/>
</dbReference>
<dbReference type="GO" id="GO:0047617">
    <property type="term" value="F:fatty acyl-CoA hydrolase activity"/>
    <property type="evidence" value="ECO:0007669"/>
    <property type="project" value="TreeGrafter"/>
</dbReference>
<dbReference type="SUPFAM" id="SSF54637">
    <property type="entry name" value="Thioesterase/thiol ester dehydrase-isomerase"/>
    <property type="match status" value="1"/>
</dbReference>
<reference evidence="4" key="1">
    <citation type="submission" date="2020-10" db="EMBL/GenBank/DDBJ databases">
        <title>Unveiling of a novel bifunctional photoreceptor, Dualchrome1, isolated from a cosmopolitan green alga.</title>
        <authorList>
            <person name="Suzuki S."/>
            <person name="Kawachi M."/>
        </authorList>
    </citation>
    <scope>NUCLEOTIDE SEQUENCE</scope>
    <source>
        <strain evidence="4">NIES 2893</strain>
    </source>
</reference>
<dbReference type="PANTHER" id="PTHR31793:SF27">
    <property type="entry name" value="NOVEL THIOESTERASE SUPERFAMILY DOMAIN AND SAPOSIN A-TYPE DOMAIN CONTAINING PROTEIN (0610012H03RIK)"/>
    <property type="match status" value="1"/>
</dbReference>
<protein>
    <recommendedName>
        <fullName evidence="3">Thioesterase domain-containing protein</fullName>
    </recommendedName>
</protein>
<evidence type="ECO:0000313" key="5">
    <source>
        <dbReference type="Proteomes" id="UP000660262"/>
    </source>
</evidence>
<dbReference type="InterPro" id="IPR050563">
    <property type="entry name" value="4-hydroxybenzoyl-CoA_TE"/>
</dbReference>
<dbReference type="InterPro" id="IPR029069">
    <property type="entry name" value="HotDog_dom_sf"/>
</dbReference>
<evidence type="ECO:0000256" key="1">
    <source>
        <dbReference type="ARBA" id="ARBA00005953"/>
    </source>
</evidence>
<name>A0A830HKQ7_9CHLO</name>
<sequence length="188" mass="20178">MSSSNTAAPLAHATMLPDVESNRARRAYSIALRPAHFPHITSPFQVRWNDQDAYSHANNTAYVEWCDHAINAYLNSSTGFAPPDGVDGQVGLAVEVRTIFLGQVSFPEEVQVGVGVAKLGRSAVTYRCGVFAASDVRSPDGGVTAVPKAVVDFTHAFVSSSDRVTVTPIGDRLRRAFMGIQLRGESSL</sequence>
<proteinExistence type="inferred from homology"/>
<evidence type="ECO:0000256" key="2">
    <source>
        <dbReference type="ARBA" id="ARBA00022801"/>
    </source>
</evidence>
<comment type="similarity">
    <text evidence="1">Belongs to the 4-hydroxybenzoyl-CoA thioesterase family.</text>
</comment>
<dbReference type="EMBL" id="BNJQ01000018">
    <property type="protein sequence ID" value="GHP07966.1"/>
    <property type="molecule type" value="Genomic_DNA"/>
</dbReference>
<dbReference type="OrthoDB" id="2420454at2759"/>
<organism evidence="4 5">
    <name type="scientific">Pycnococcus provasolii</name>
    <dbReference type="NCBI Taxonomy" id="41880"/>
    <lineage>
        <taxon>Eukaryota</taxon>
        <taxon>Viridiplantae</taxon>
        <taxon>Chlorophyta</taxon>
        <taxon>Pseudoscourfieldiophyceae</taxon>
        <taxon>Pseudoscourfieldiales</taxon>
        <taxon>Pycnococcaceae</taxon>
        <taxon>Pycnococcus</taxon>
    </lineage>
</organism>
<dbReference type="InterPro" id="IPR006683">
    <property type="entry name" value="Thioestr_dom"/>
</dbReference>
<dbReference type="CDD" id="cd00586">
    <property type="entry name" value="4HBT"/>
    <property type="match status" value="1"/>
</dbReference>
<dbReference type="Pfam" id="PF03061">
    <property type="entry name" value="4HBT"/>
    <property type="match status" value="1"/>
</dbReference>